<sequence>MLKPLLLSGWFRVQPFVKYAVVAILIAPLVAASGHSTSATQSEVLKSTSESEQSGSATMEMAAVSEPDLAEILNVDQINSLREESNSASGEITAVAEPKLLPADTIEPSAEAANLLKDNSPLSSNVPATDPLAAVELAPSTKFSASKLSLLQKIKNSKIKSIAESKHSLPKEVSVAQSFAATQVAPTLRTSQPKSTTEIQVSEPAEENQAVPADPIGSPHPIPWKWITATQEAIGPQGGGVRYYRSVPVVSPDGKYIVYSRVQLEVKPEMYNSRVTSVLFVEDTQTKKLRVMASTAIVSDPLLQAKASSPQLAETNGKIGVLVPVSWSEKGDRFLARKFEGLFNTADATDRAVIWDRQNNHANTVAPAQEEDEHEKIAVLLGWSKTQPDHVLFRAGELGEENWPLVKVASDGKTVNTTTDGDQPITFGEKLSEVWAEPQVAFR</sequence>
<proteinExistence type="predicted"/>
<comment type="caution">
    <text evidence="2">The sequence shown here is derived from an EMBL/GenBank/DDBJ whole genome shotgun (WGS) entry which is preliminary data.</text>
</comment>
<organism evidence="2 3">
    <name type="scientific">Mojavia pulchra JT2-VF2</name>
    <dbReference type="NCBI Taxonomy" id="287848"/>
    <lineage>
        <taxon>Bacteria</taxon>
        <taxon>Bacillati</taxon>
        <taxon>Cyanobacteriota</taxon>
        <taxon>Cyanophyceae</taxon>
        <taxon>Nostocales</taxon>
        <taxon>Nostocaceae</taxon>
    </lineage>
</organism>
<evidence type="ECO:0000313" key="3">
    <source>
        <dbReference type="Proteomes" id="UP000715781"/>
    </source>
</evidence>
<feature type="compositionally biased region" description="Polar residues" evidence="1">
    <location>
        <begin position="37"/>
        <end position="57"/>
    </location>
</feature>
<dbReference type="Proteomes" id="UP000715781">
    <property type="component" value="Unassembled WGS sequence"/>
</dbReference>
<dbReference type="EMBL" id="JAHHHN010000006">
    <property type="protein sequence ID" value="MBW4561858.1"/>
    <property type="molecule type" value="Genomic_DNA"/>
</dbReference>
<feature type="region of interest" description="Disordered" evidence="1">
    <location>
        <begin position="186"/>
        <end position="217"/>
    </location>
</feature>
<reference evidence="2" key="2">
    <citation type="journal article" date="2022" name="Microbiol. Resour. Announc.">
        <title>Metagenome Sequencing to Explore Phylogenomics of Terrestrial Cyanobacteria.</title>
        <authorList>
            <person name="Ward R.D."/>
            <person name="Stajich J.E."/>
            <person name="Johansen J.R."/>
            <person name="Huntemann M."/>
            <person name="Clum A."/>
            <person name="Foster B."/>
            <person name="Foster B."/>
            <person name="Roux S."/>
            <person name="Palaniappan K."/>
            <person name="Varghese N."/>
            <person name="Mukherjee S."/>
            <person name="Reddy T.B.K."/>
            <person name="Daum C."/>
            <person name="Copeland A."/>
            <person name="Chen I.A."/>
            <person name="Ivanova N.N."/>
            <person name="Kyrpides N.C."/>
            <person name="Shapiro N."/>
            <person name="Eloe-Fadrosh E.A."/>
            <person name="Pietrasiak N."/>
        </authorList>
    </citation>
    <scope>NUCLEOTIDE SEQUENCE</scope>
    <source>
        <strain evidence="2">JT2-VF2</strain>
    </source>
</reference>
<protein>
    <submittedName>
        <fullName evidence="2">Uncharacterized protein</fullName>
    </submittedName>
</protein>
<feature type="region of interest" description="Disordered" evidence="1">
    <location>
        <begin position="37"/>
        <end position="61"/>
    </location>
</feature>
<gene>
    <name evidence="2" type="ORF">KME32_12030</name>
</gene>
<evidence type="ECO:0000256" key="1">
    <source>
        <dbReference type="SAM" id="MobiDB-lite"/>
    </source>
</evidence>
<reference evidence="2" key="1">
    <citation type="submission" date="2021-05" db="EMBL/GenBank/DDBJ databases">
        <authorList>
            <person name="Pietrasiak N."/>
            <person name="Ward R."/>
            <person name="Stajich J.E."/>
            <person name="Kurbessoian T."/>
        </authorList>
    </citation>
    <scope>NUCLEOTIDE SEQUENCE</scope>
    <source>
        <strain evidence="2">JT2-VF2</strain>
    </source>
</reference>
<name>A0A951UG53_9NOST</name>
<dbReference type="AlphaFoldDB" id="A0A951UG53"/>
<evidence type="ECO:0000313" key="2">
    <source>
        <dbReference type="EMBL" id="MBW4561858.1"/>
    </source>
</evidence>
<accession>A0A951UG53</accession>
<feature type="compositionally biased region" description="Polar residues" evidence="1">
    <location>
        <begin position="186"/>
        <end position="200"/>
    </location>
</feature>